<gene>
    <name evidence="2" type="ORF">M569_00590</name>
</gene>
<feature type="transmembrane region" description="Helical" evidence="1">
    <location>
        <begin position="15"/>
        <end position="35"/>
    </location>
</feature>
<name>S8D364_9LAMI</name>
<dbReference type="Proteomes" id="UP000015453">
    <property type="component" value="Unassembled WGS sequence"/>
</dbReference>
<keyword evidence="1" id="KW-0812">Transmembrane</keyword>
<dbReference type="EMBL" id="AUSU01000155">
    <property type="protein sequence ID" value="EPS74169.1"/>
    <property type="molecule type" value="Genomic_DNA"/>
</dbReference>
<dbReference type="AlphaFoldDB" id="S8D364"/>
<keyword evidence="1" id="KW-1133">Transmembrane helix</keyword>
<evidence type="ECO:0000256" key="1">
    <source>
        <dbReference type="SAM" id="Phobius"/>
    </source>
</evidence>
<keyword evidence="1" id="KW-0472">Membrane</keyword>
<proteinExistence type="predicted"/>
<organism evidence="2 3">
    <name type="scientific">Genlisea aurea</name>
    <dbReference type="NCBI Taxonomy" id="192259"/>
    <lineage>
        <taxon>Eukaryota</taxon>
        <taxon>Viridiplantae</taxon>
        <taxon>Streptophyta</taxon>
        <taxon>Embryophyta</taxon>
        <taxon>Tracheophyta</taxon>
        <taxon>Spermatophyta</taxon>
        <taxon>Magnoliopsida</taxon>
        <taxon>eudicotyledons</taxon>
        <taxon>Gunneridae</taxon>
        <taxon>Pentapetalae</taxon>
        <taxon>asterids</taxon>
        <taxon>lamiids</taxon>
        <taxon>Lamiales</taxon>
        <taxon>Lentibulariaceae</taxon>
        <taxon>Genlisea</taxon>
    </lineage>
</organism>
<evidence type="ECO:0000313" key="2">
    <source>
        <dbReference type="EMBL" id="EPS74169.1"/>
    </source>
</evidence>
<sequence length="65" mass="7572">SGTESWTGRIKSKEFGLVNCPIFLDFIYFIYVNNFNTPVKFAKKKAMYTEREGFEPSVRITHTTD</sequence>
<feature type="non-terminal residue" evidence="2">
    <location>
        <position position="1"/>
    </location>
</feature>
<evidence type="ECO:0000313" key="3">
    <source>
        <dbReference type="Proteomes" id="UP000015453"/>
    </source>
</evidence>
<accession>S8D364</accession>
<reference evidence="2 3" key="1">
    <citation type="journal article" date="2013" name="BMC Genomics">
        <title>The miniature genome of a carnivorous plant Genlisea aurea contains a low number of genes and short non-coding sequences.</title>
        <authorList>
            <person name="Leushkin E.V."/>
            <person name="Sutormin R.A."/>
            <person name="Nabieva E.R."/>
            <person name="Penin A.A."/>
            <person name="Kondrashov A.S."/>
            <person name="Logacheva M.D."/>
        </authorList>
    </citation>
    <scope>NUCLEOTIDE SEQUENCE [LARGE SCALE GENOMIC DNA]</scope>
</reference>
<keyword evidence="3" id="KW-1185">Reference proteome</keyword>
<protein>
    <submittedName>
        <fullName evidence="2">Uncharacterized protein</fullName>
    </submittedName>
</protein>
<comment type="caution">
    <text evidence="2">The sequence shown here is derived from an EMBL/GenBank/DDBJ whole genome shotgun (WGS) entry which is preliminary data.</text>
</comment>